<accession>A0ABX2ZYN2</accession>
<dbReference type="RefSeq" id="WP_069314136.1">
    <property type="nucleotide sequence ID" value="NZ_MDTU01000003.1"/>
</dbReference>
<organism evidence="1 2">
    <name type="scientific">Piscirickettsia litoralis</name>
    <dbReference type="NCBI Taxonomy" id="1891921"/>
    <lineage>
        <taxon>Bacteria</taxon>
        <taxon>Pseudomonadati</taxon>
        <taxon>Pseudomonadota</taxon>
        <taxon>Gammaproteobacteria</taxon>
        <taxon>Thiotrichales</taxon>
        <taxon>Piscirickettsiaceae</taxon>
        <taxon>Piscirickettsia</taxon>
    </lineage>
</organism>
<sequence>MIEGFTKNKYKQRFINVAEKLKLLVGAEYVYYLLEKNDHANRVAYSTHNVWQNKYVSEFIDDCHLYSTGMDVIYNKMLTSVCFPWSYLQIIRKNHKITNDCRTDYGIHNGLSYVSNFSNFIECYSLGGHIDNEGFFQSVILNQNILYPFRVLLREIAFLEMIERKWEKEEIIKTSTLNNSYVKIIGEYQYKRIYHDIHNIT</sequence>
<dbReference type="EMBL" id="MDTU01000003">
    <property type="protein sequence ID" value="ODN41343.1"/>
    <property type="molecule type" value="Genomic_DNA"/>
</dbReference>
<keyword evidence="2" id="KW-1185">Reference proteome</keyword>
<evidence type="ECO:0000313" key="2">
    <source>
        <dbReference type="Proteomes" id="UP000094329"/>
    </source>
</evidence>
<protein>
    <submittedName>
        <fullName evidence="1">Uncharacterized protein</fullName>
    </submittedName>
</protein>
<name>A0ABX2ZYN2_9GAMM</name>
<gene>
    <name evidence="1" type="ORF">BGC07_16360</name>
</gene>
<reference evidence="1 2" key="1">
    <citation type="submission" date="2016-08" db="EMBL/GenBank/DDBJ databases">
        <title>Draft genome sequence of Candidatus Piscirickettsia litoralis, from seawater.</title>
        <authorList>
            <person name="Wan X."/>
            <person name="Lee A.J."/>
            <person name="Hou S."/>
            <person name="Donachie S.P."/>
        </authorList>
    </citation>
    <scope>NUCLEOTIDE SEQUENCE [LARGE SCALE GENOMIC DNA]</scope>
    <source>
        <strain evidence="1 2">Y2</strain>
    </source>
</reference>
<comment type="caution">
    <text evidence="1">The sequence shown here is derived from an EMBL/GenBank/DDBJ whole genome shotgun (WGS) entry which is preliminary data.</text>
</comment>
<evidence type="ECO:0000313" key="1">
    <source>
        <dbReference type="EMBL" id="ODN41343.1"/>
    </source>
</evidence>
<proteinExistence type="predicted"/>
<dbReference type="Proteomes" id="UP000094329">
    <property type="component" value="Unassembled WGS sequence"/>
</dbReference>